<feature type="compositionally biased region" description="Basic residues" evidence="1">
    <location>
        <begin position="1"/>
        <end position="10"/>
    </location>
</feature>
<dbReference type="AlphaFoldDB" id="A0A6N2KTV1"/>
<protein>
    <submittedName>
        <fullName evidence="3">Uncharacterized protein</fullName>
    </submittedName>
</protein>
<evidence type="ECO:0000256" key="1">
    <source>
        <dbReference type="SAM" id="MobiDB-lite"/>
    </source>
</evidence>
<reference evidence="3" key="1">
    <citation type="submission" date="2019-03" db="EMBL/GenBank/DDBJ databases">
        <authorList>
            <person name="Mank J."/>
            <person name="Almeida P."/>
        </authorList>
    </citation>
    <scope>NUCLEOTIDE SEQUENCE</scope>
    <source>
        <strain evidence="3">78183</strain>
    </source>
</reference>
<feature type="transmembrane region" description="Helical" evidence="2">
    <location>
        <begin position="202"/>
        <end position="228"/>
    </location>
</feature>
<accession>A0A6N2KTV1</accession>
<evidence type="ECO:0000256" key="2">
    <source>
        <dbReference type="SAM" id="Phobius"/>
    </source>
</evidence>
<organism evidence="3">
    <name type="scientific">Salix viminalis</name>
    <name type="common">Common osier</name>
    <name type="synonym">Basket willow</name>
    <dbReference type="NCBI Taxonomy" id="40686"/>
    <lineage>
        <taxon>Eukaryota</taxon>
        <taxon>Viridiplantae</taxon>
        <taxon>Streptophyta</taxon>
        <taxon>Embryophyta</taxon>
        <taxon>Tracheophyta</taxon>
        <taxon>Spermatophyta</taxon>
        <taxon>Magnoliopsida</taxon>
        <taxon>eudicotyledons</taxon>
        <taxon>Gunneridae</taxon>
        <taxon>Pentapetalae</taxon>
        <taxon>rosids</taxon>
        <taxon>fabids</taxon>
        <taxon>Malpighiales</taxon>
        <taxon>Salicaceae</taxon>
        <taxon>Saliceae</taxon>
        <taxon>Salix</taxon>
    </lineage>
</organism>
<sequence>MAKKKAKKKSSPPPIIQKNHSSLPLAGHSAAADKPLAIDPAQPVLTTPPPLSILGKGPSTPVDDQPHSPMASSVDSSCADESDDGEFSSYAGSSSLGDTSDSEPLSPPHSPLSKSDAVLNGLNSEVDVGLAVGIAGASAGNSVGLKTASVVGVAKVAMVDSPAVNVLVVPPPSAAVQPKLDASSSSSLPSCAPLISCATPPLLFAVCPSAASSLLARLFACLLLFFALPQFTACASSQALLLASHQP</sequence>
<evidence type="ECO:0000313" key="3">
    <source>
        <dbReference type="EMBL" id="VFU31620.1"/>
    </source>
</evidence>
<keyword evidence="2" id="KW-1133">Transmembrane helix</keyword>
<proteinExistence type="predicted"/>
<name>A0A6N2KTV1_SALVM</name>
<feature type="compositionally biased region" description="Polar residues" evidence="1">
    <location>
        <begin position="90"/>
        <end position="99"/>
    </location>
</feature>
<keyword evidence="2" id="KW-0472">Membrane</keyword>
<gene>
    <name evidence="3" type="ORF">SVIM_LOCUS134391</name>
</gene>
<dbReference type="EMBL" id="CAADRP010000746">
    <property type="protein sequence ID" value="VFU31620.1"/>
    <property type="molecule type" value="Genomic_DNA"/>
</dbReference>
<keyword evidence="2" id="KW-0812">Transmembrane</keyword>
<feature type="region of interest" description="Disordered" evidence="1">
    <location>
        <begin position="1"/>
        <end position="117"/>
    </location>
</feature>